<proteinExistence type="predicted"/>
<gene>
    <name evidence="2" type="ORF">AQJ46_28550</name>
</gene>
<dbReference type="EMBL" id="LMWU01000028">
    <property type="protein sequence ID" value="KUN65059.1"/>
    <property type="molecule type" value="Genomic_DNA"/>
</dbReference>
<comment type="caution">
    <text evidence="2">The sequence shown here is derived from an EMBL/GenBank/DDBJ whole genome shotgun (WGS) entry which is preliminary data.</text>
</comment>
<dbReference type="STRING" id="58343.AQJ46_28550"/>
<keyword evidence="1" id="KW-0812">Transmembrane</keyword>
<name>A0A101S0C3_9ACTN</name>
<keyword evidence="1" id="KW-1133">Transmembrane helix</keyword>
<evidence type="ECO:0000313" key="2">
    <source>
        <dbReference type="EMBL" id="KUN65059.1"/>
    </source>
</evidence>
<reference evidence="2 3" key="1">
    <citation type="submission" date="2015-10" db="EMBL/GenBank/DDBJ databases">
        <title>Draft genome sequence of Streptomyces canus DSM 40017, type strain for the species Streptomyces canus.</title>
        <authorList>
            <person name="Ruckert C."/>
            <person name="Winkler A."/>
            <person name="Kalinowski J."/>
            <person name="Kampfer P."/>
            <person name="Glaeser S."/>
        </authorList>
    </citation>
    <scope>NUCLEOTIDE SEQUENCE [LARGE SCALE GENOMIC DNA]</scope>
    <source>
        <strain evidence="2 3">DSM 40017</strain>
    </source>
</reference>
<protein>
    <submittedName>
        <fullName evidence="2">Uncharacterized protein</fullName>
    </submittedName>
</protein>
<feature type="transmembrane region" description="Helical" evidence="1">
    <location>
        <begin position="121"/>
        <end position="142"/>
    </location>
</feature>
<feature type="transmembrane region" description="Helical" evidence="1">
    <location>
        <begin position="97"/>
        <end position="115"/>
    </location>
</feature>
<evidence type="ECO:0000256" key="1">
    <source>
        <dbReference type="SAM" id="Phobius"/>
    </source>
</evidence>
<evidence type="ECO:0000313" key="3">
    <source>
        <dbReference type="Proteomes" id="UP000053669"/>
    </source>
</evidence>
<dbReference type="AlphaFoldDB" id="A0A101S0C3"/>
<keyword evidence="1" id="KW-0472">Membrane</keyword>
<accession>A0A101S0C3</accession>
<sequence>MTLSGWSWKRLARLAFIAEQFGYEYADLQMTSDNKFALFIVPDPSPQGRQRAAQNRAQYPDADEGVALPPVVPDAIDLLKARMVVDTGTQDSDKLRTGILISFLTVTAAAIIFRLRAETAAIVIVGIIWAALMALLPFLLAYSRRYRAKYAARLKAAGFTPVTDESGRLRYVPPGGQLPGHGNPFGAGA</sequence>
<dbReference type="Proteomes" id="UP000053669">
    <property type="component" value="Unassembled WGS sequence"/>
</dbReference>
<organism evidence="2 3">
    <name type="scientific">Streptomyces canus</name>
    <dbReference type="NCBI Taxonomy" id="58343"/>
    <lineage>
        <taxon>Bacteria</taxon>
        <taxon>Bacillati</taxon>
        <taxon>Actinomycetota</taxon>
        <taxon>Actinomycetes</taxon>
        <taxon>Kitasatosporales</taxon>
        <taxon>Streptomycetaceae</taxon>
        <taxon>Streptomyces</taxon>
        <taxon>Streptomyces aurantiacus group</taxon>
    </lineage>
</organism>